<comment type="caution">
    <text evidence="1">The sequence shown here is derived from an EMBL/GenBank/DDBJ whole genome shotgun (WGS) entry which is preliminary data.</text>
</comment>
<dbReference type="EMBL" id="RNRV01000064">
    <property type="protein sequence ID" value="MHO06996.1"/>
    <property type="molecule type" value="Genomic_DNA"/>
</dbReference>
<reference evidence="1" key="1">
    <citation type="submission" date="2018-10" db="EMBL/GenBank/DDBJ databases">
        <authorList>
            <consortium name="NARMS: The National Antimicrobial Resistance Monitoring System"/>
        </authorList>
    </citation>
    <scope>NUCLEOTIDE SEQUENCE [LARGE SCALE GENOMIC DNA]</scope>
    <source>
        <strain evidence="1">CVM N17EC0388</strain>
    </source>
</reference>
<sequence length="141" mass="15915">MYIHRTDGSEIDISWVPCVQPASTKTVVSAAFRRAVKDRVMAFKSSQLSEVCRCPILNIPLDYENSHVAYTKNSFESLLDDFLGQAGVTFESIELINPSPDDSDQRGILKNPVIKEQWNQFYDSNARLTLMSAEANLRRKG</sequence>
<name>A0A3L0W4S5_ECOLX</name>
<evidence type="ECO:0000313" key="1">
    <source>
        <dbReference type="EMBL" id="MHO06996.1"/>
    </source>
</evidence>
<dbReference type="AlphaFoldDB" id="A0A3L0W4S5"/>
<proteinExistence type="predicted"/>
<accession>A0A3L0W4S5</accession>
<gene>
    <name evidence="1" type="ORF">D9F05_22110</name>
</gene>
<organism evidence="1">
    <name type="scientific">Escherichia coli</name>
    <dbReference type="NCBI Taxonomy" id="562"/>
    <lineage>
        <taxon>Bacteria</taxon>
        <taxon>Pseudomonadati</taxon>
        <taxon>Pseudomonadota</taxon>
        <taxon>Gammaproteobacteria</taxon>
        <taxon>Enterobacterales</taxon>
        <taxon>Enterobacteriaceae</taxon>
        <taxon>Escherichia</taxon>
    </lineage>
</organism>
<protein>
    <submittedName>
        <fullName evidence="1">Uncharacterized protein</fullName>
    </submittedName>
</protein>